<evidence type="ECO:0000313" key="1">
    <source>
        <dbReference type="EMBL" id="VDP02576.1"/>
    </source>
</evidence>
<evidence type="ECO:0000313" key="3">
    <source>
        <dbReference type="WBParaSite" id="HPBE_0001537301-mRNA-1"/>
    </source>
</evidence>
<dbReference type="EMBL" id="UZAH01028822">
    <property type="protein sequence ID" value="VDP02576.1"/>
    <property type="molecule type" value="Genomic_DNA"/>
</dbReference>
<keyword evidence="2" id="KW-1185">Reference proteome</keyword>
<reference evidence="3" key="2">
    <citation type="submission" date="2019-09" db="UniProtKB">
        <authorList>
            <consortium name="WormBaseParasite"/>
        </authorList>
    </citation>
    <scope>IDENTIFICATION</scope>
</reference>
<reference evidence="1 2" key="1">
    <citation type="submission" date="2018-11" db="EMBL/GenBank/DDBJ databases">
        <authorList>
            <consortium name="Pathogen Informatics"/>
        </authorList>
    </citation>
    <scope>NUCLEOTIDE SEQUENCE [LARGE SCALE GENOMIC DNA]</scope>
</reference>
<dbReference type="Proteomes" id="UP000050761">
    <property type="component" value="Unassembled WGS sequence"/>
</dbReference>
<proteinExistence type="predicted"/>
<dbReference type="WBParaSite" id="HPBE_0001537301-mRNA-1">
    <property type="protein sequence ID" value="HPBE_0001537301-mRNA-1"/>
    <property type="gene ID" value="HPBE_0001537301"/>
</dbReference>
<protein>
    <submittedName>
        <fullName evidence="3">Couple_hipA domain-containing protein</fullName>
    </submittedName>
</protein>
<gene>
    <name evidence="1" type="ORF">HPBE_LOCUS15372</name>
</gene>
<sequence>MRTFLSSGRTGVILGIPSKANVRPQTFPYQFRLETNRLIASVVEFAEKDQASSKRERGSFVLGLDSGEERYVE</sequence>
<dbReference type="AlphaFoldDB" id="A0A183G275"/>
<evidence type="ECO:0000313" key="2">
    <source>
        <dbReference type="Proteomes" id="UP000050761"/>
    </source>
</evidence>
<organism evidence="2 3">
    <name type="scientific">Heligmosomoides polygyrus</name>
    <name type="common">Parasitic roundworm</name>
    <dbReference type="NCBI Taxonomy" id="6339"/>
    <lineage>
        <taxon>Eukaryota</taxon>
        <taxon>Metazoa</taxon>
        <taxon>Ecdysozoa</taxon>
        <taxon>Nematoda</taxon>
        <taxon>Chromadorea</taxon>
        <taxon>Rhabditida</taxon>
        <taxon>Rhabditina</taxon>
        <taxon>Rhabditomorpha</taxon>
        <taxon>Strongyloidea</taxon>
        <taxon>Heligmosomidae</taxon>
        <taxon>Heligmosomoides</taxon>
    </lineage>
</organism>
<name>A0A183G275_HELPZ</name>
<accession>A0A183G275</accession>
<accession>A0A3P8E615</accession>